<feature type="region of interest" description="Disordered" evidence="1">
    <location>
        <begin position="202"/>
        <end position="291"/>
    </location>
</feature>
<evidence type="ECO:0000313" key="3">
    <source>
        <dbReference type="Proteomes" id="UP001390339"/>
    </source>
</evidence>
<evidence type="ECO:0000313" key="2">
    <source>
        <dbReference type="EMBL" id="KAK8874552.1"/>
    </source>
</evidence>
<protein>
    <submittedName>
        <fullName evidence="2">Uncharacterized protein</fullName>
    </submittedName>
</protein>
<dbReference type="Proteomes" id="UP001390339">
    <property type="component" value="Unassembled WGS sequence"/>
</dbReference>
<feature type="compositionally biased region" description="Polar residues" evidence="1">
    <location>
        <begin position="202"/>
        <end position="215"/>
    </location>
</feature>
<comment type="caution">
    <text evidence="2">The sequence shown here is derived from an EMBL/GenBank/DDBJ whole genome shotgun (WGS) entry which is preliminary data.</text>
</comment>
<accession>A0ABR2JAX8</accession>
<keyword evidence="3" id="KW-1185">Reference proteome</keyword>
<feature type="region of interest" description="Disordered" evidence="1">
    <location>
        <begin position="102"/>
        <end position="141"/>
    </location>
</feature>
<feature type="compositionally biased region" description="Pro residues" evidence="1">
    <location>
        <begin position="275"/>
        <end position="284"/>
    </location>
</feature>
<gene>
    <name evidence="2" type="ORF">PGQ11_005066</name>
</gene>
<dbReference type="EMBL" id="JAPCWZ010000003">
    <property type="protein sequence ID" value="KAK8874552.1"/>
    <property type="molecule type" value="Genomic_DNA"/>
</dbReference>
<feature type="compositionally biased region" description="Basic residues" evidence="1">
    <location>
        <begin position="225"/>
        <end position="248"/>
    </location>
</feature>
<reference evidence="2 3" key="1">
    <citation type="journal article" date="2024" name="IMA Fungus">
        <title>Apiospora arundinis, a panoply of carbohydrate-active enzymes and secondary metabolites.</title>
        <authorList>
            <person name="Sorensen T."/>
            <person name="Petersen C."/>
            <person name="Muurmann A.T."/>
            <person name="Christiansen J.V."/>
            <person name="Brundto M.L."/>
            <person name="Overgaard C.K."/>
            <person name="Boysen A.T."/>
            <person name="Wollenberg R.D."/>
            <person name="Larsen T.O."/>
            <person name="Sorensen J.L."/>
            <person name="Nielsen K.L."/>
            <person name="Sondergaard T.E."/>
        </authorList>
    </citation>
    <scope>NUCLEOTIDE SEQUENCE [LARGE SCALE GENOMIC DNA]</scope>
    <source>
        <strain evidence="2 3">AAU 773</strain>
    </source>
</reference>
<evidence type="ECO:0000256" key="1">
    <source>
        <dbReference type="SAM" id="MobiDB-lite"/>
    </source>
</evidence>
<sequence length="291" mass="31806">MHAEGHTWGSYPTEPAYDAEWVDATVLEFLESVNSVAPAERRKSIQCYIKGGMAELRDTVRFWCDICSVLPTQDKRHTPDIVLVSDAIRRVSFWEQELQHIVTQQDNENQNASKGTDRGNSNERPTKTTPESSDGHAMCLFSESTDDQPMDICCDSSDDDGGIIHGKKENVPSLPPKHQNLPGAATYHSSQHGDAIIAPLPTNTARSQPATSRSNPAAPHSLLPGKKKNKKGKIQRAKAKKAKERKAHQLASGTAVPDVQTQPGPRPVGSLLPHPSLPARPPTPSSWDQLP</sequence>
<feature type="compositionally biased region" description="Basic and acidic residues" evidence="1">
    <location>
        <begin position="115"/>
        <end position="126"/>
    </location>
</feature>
<organism evidence="2 3">
    <name type="scientific">Apiospora arundinis</name>
    <dbReference type="NCBI Taxonomy" id="335852"/>
    <lineage>
        <taxon>Eukaryota</taxon>
        <taxon>Fungi</taxon>
        <taxon>Dikarya</taxon>
        <taxon>Ascomycota</taxon>
        <taxon>Pezizomycotina</taxon>
        <taxon>Sordariomycetes</taxon>
        <taxon>Xylariomycetidae</taxon>
        <taxon>Amphisphaeriales</taxon>
        <taxon>Apiosporaceae</taxon>
        <taxon>Apiospora</taxon>
    </lineage>
</organism>
<feature type="compositionally biased region" description="Polar residues" evidence="1">
    <location>
        <begin position="102"/>
        <end position="114"/>
    </location>
</feature>
<proteinExistence type="predicted"/>
<name>A0ABR2JAX8_9PEZI</name>
<feature type="region of interest" description="Disordered" evidence="1">
    <location>
        <begin position="155"/>
        <end position="190"/>
    </location>
</feature>